<evidence type="ECO:0000313" key="2">
    <source>
        <dbReference type="EMBL" id="KAJ1153956.1"/>
    </source>
</evidence>
<name>A0AAV7RQY5_PLEWA</name>
<evidence type="ECO:0000313" key="3">
    <source>
        <dbReference type="Proteomes" id="UP001066276"/>
    </source>
</evidence>
<dbReference type="EMBL" id="JANPWB010000009">
    <property type="protein sequence ID" value="KAJ1153956.1"/>
    <property type="molecule type" value="Genomic_DNA"/>
</dbReference>
<sequence>MGITWCLCWCRRRALVQAAWSAGPGSSEQGLVVWRDRPGRGATGRVVALFFPSWWASTRSAGRSAQHLGGELSCLTALALSVAGSGRSQRGAWALVHRVWPHRLLEPAGGGAGA</sequence>
<keyword evidence="1" id="KW-0732">Signal</keyword>
<evidence type="ECO:0008006" key="4">
    <source>
        <dbReference type="Google" id="ProtNLM"/>
    </source>
</evidence>
<keyword evidence="3" id="KW-1185">Reference proteome</keyword>
<organism evidence="2 3">
    <name type="scientific">Pleurodeles waltl</name>
    <name type="common">Iberian ribbed newt</name>
    <dbReference type="NCBI Taxonomy" id="8319"/>
    <lineage>
        <taxon>Eukaryota</taxon>
        <taxon>Metazoa</taxon>
        <taxon>Chordata</taxon>
        <taxon>Craniata</taxon>
        <taxon>Vertebrata</taxon>
        <taxon>Euteleostomi</taxon>
        <taxon>Amphibia</taxon>
        <taxon>Batrachia</taxon>
        <taxon>Caudata</taxon>
        <taxon>Salamandroidea</taxon>
        <taxon>Salamandridae</taxon>
        <taxon>Pleurodelinae</taxon>
        <taxon>Pleurodeles</taxon>
    </lineage>
</organism>
<dbReference type="AlphaFoldDB" id="A0AAV7RQY5"/>
<accession>A0AAV7RQY5</accession>
<reference evidence="2" key="1">
    <citation type="journal article" date="2022" name="bioRxiv">
        <title>Sequencing and chromosome-scale assembly of the giantPleurodeles waltlgenome.</title>
        <authorList>
            <person name="Brown T."/>
            <person name="Elewa A."/>
            <person name="Iarovenko S."/>
            <person name="Subramanian E."/>
            <person name="Araus A.J."/>
            <person name="Petzold A."/>
            <person name="Susuki M."/>
            <person name="Suzuki K.-i.T."/>
            <person name="Hayashi T."/>
            <person name="Toyoda A."/>
            <person name="Oliveira C."/>
            <person name="Osipova E."/>
            <person name="Leigh N.D."/>
            <person name="Simon A."/>
            <person name="Yun M.H."/>
        </authorList>
    </citation>
    <scope>NUCLEOTIDE SEQUENCE</scope>
    <source>
        <strain evidence="2">20211129_DDA</strain>
        <tissue evidence="2">Liver</tissue>
    </source>
</reference>
<dbReference type="Proteomes" id="UP001066276">
    <property type="component" value="Chromosome 5"/>
</dbReference>
<feature type="signal peptide" evidence="1">
    <location>
        <begin position="1"/>
        <end position="18"/>
    </location>
</feature>
<comment type="caution">
    <text evidence="2">The sequence shown here is derived from an EMBL/GenBank/DDBJ whole genome shotgun (WGS) entry which is preliminary data.</text>
</comment>
<evidence type="ECO:0000256" key="1">
    <source>
        <dbReference type="SAM" id="SignalP"/>
    </source>
</evidence>
<feature type="chain" id="PRO_5044000914" description="Secreted protein" evidence="1">
    <location>
        <begin position="19"/>
        <end position="114"/>
    </location>
</feature>
<gene>
    <name evidence="2" type="ORF">NDU88_006714</name>
</gene>
<proteinExistence type="predicted"/>
<protein>
    <recommendedName>
        <fullName evidence="4">Secreted protein</fullName>
    </recommendedName>
</protein>